<dbReference type="PANTHER" id="PTHR11012:SF30">
    <property type="entry name" value="PROTEIN KINASE-LIKE DOMAIN-CONTAINING"/>
    <property type="match status" value="1"/>
</dbReference>
<evidence type="ECO:0008006" key="2">
    <source>
        <dbReference type="Google" id="ProtNLM"/>
    </source>
</evidence>
<evidence type="ECO:0000313" key="1">
    <source>
        <dbReference type="EMBL" id="JAT36170.1"/>
    </source>
</evidence>
<protein>
    <recommendedName>
        <fullName evidence="2">CHK kinase-like domain-containing protein</fullName>
    </recommendedName>
</protein>
<proteinExistence type="predicted"/>
<dbReference type="InterPro" id="IPR004119">
    <property type="entry name" value="EcKL"/>
</dbReference>
<name>A0A1B6MJM8_9HEMI</name>
<dbReference type="Pfam" id="PF02958">
    <property type="entry name" value="EcKL"/>
    <property type="match status" value="1"/>
</dbReference>
<accession>A0A1B6MJM8</accession>
<gene>
    <name evidence="1" type="ORF">g.50848</name>
</gene>
<reference evidence="1" key="1">
    <citation type="submission" date="2015-11" db="EMBL/GenBank/DDBJ databases">
        <title>De novo transcriptome assembly of four potential Pierce s Disease insect vectors from Arizona vineyards.</title>
        <authorList>
            <person name="Tassone E.E."/>
        </authorList>
    </citation>
    <scope>NUCLEOTIDE SEQUENCE</scope>
</reference>
<sequence length="165" mass="19115">MMFKYNSSGEVTGLKIIDFQSLKFTTPVREFVTFIWASLKLEVRETKLDELYHLYCDSLNEYLEEFGCSEKLLFEDFKEEVKSFSPLVVLMACFFVPVCLADSPPDLGSLMTGEILNGAIKESKAYEIFQGEMFKRFYPQLLDQVAKEGVFDYLREKMDQTKLNA</sequence>
<dbReference type="PANTHER" id="PTHR11012">
    <property type="entry name" value="PROTEIN KINASE-LIKE DOMAIN-CONTAINING"/>
    <property type="match status" value="1"/>
</dbReference>
<dbReference type="EMBL" id="GEBQ01003807">
    <property type="protein sequence ID" value="JAT36170.1"/>
    <property type="molecule type" value="Transcribed_RNA"/>
</dbReference>
<organism evidence="1">
    <name type="scientific">Graphocephala atropunctata</name>
    <dbReference type="NCBI Taxonomy" id="36148"/>
    <lineage>
        <taxon>Eukaryota</taxon>
        <taxon>Metazoa</taxon>
        <taxon>Ecdysozoa</taxon>
        <taxon>Arthropoda</taxon>
        <taxon>Hexapoda</taxon>
        <taxon>Insecta</taxon>
        <taxon>Pterygota</taxon>
        <taxon>Neoptera</taxon>
        <taxon>Paraneoptera</taxon>
        <taxon>Hemiptera</taxon>
        <taxon>Auchenorrhyncha</taxon>
        <taxon>Membracoidea</taxon>
        <taxon>Cicadellidae</taxon>
        <taxon>Cicadellinae</taxon>
        <taxon>Cicadellini</taxon>
        <taxon>Graphocephala</taxon>
    </lineage>
</organism>
<dbReference type="AlphaFoldDB" id="A0A1B6MJM8"/>